<protein>
    <submittedName>
        <fullName evidence="2">Uncharacterized protein</fullName>
    </submittedName>
</protein>
<organism evidence="2 3">
    <name type="scientific">Cylindrobasidium torrendii FP15055 ss-10</name>
    <dbReference type="NCBI Taxonomy" id="1314674"/>
    <lineage>
        <taxon>Eukaryota</taxon>
        <taxon>Fungi</taxon>
        <taxon>Dikarya</taxon>
        <taxon>Basidiomycota</taxon>
        <taxon>Agaricomycotina</taxon>
        <taxon>Agaricomycetes</taxon>
        <taxon>Agaricomycetidae</taxon>
        <taxon>Agaricales</taxon>
        <taxon>Marasmiineae</taxon>
        <taxon>Physalacriaceae</taxon>
        <taxon>Cylindrobasidium</taxon>
    </lineage>
</organism>
<gene>
    <name evidence="2" type="ORF">CYLTODRAFT_459462</name>
</gene>
<feature type="region of interest" description="Disordered" evidence="1">
    <location>
        <begin position="1"/>
        <end position="45"/>
    </location>
</feature>
<sequence length="91" mass="10044">MEAIVQQLQTNSSQTDTPSSSNTTLAKPQYGPQAEMSPCPPTDFPAPAEFIKQHEADILPDLVDVFEKLDIESSTMHFKFYGKTSGPSFIH</sequence>
<dbReference type="EMBL" id="KN880853">
    <property type="protein sequence ID" value="KIY61901.1"/>
    <property type="molecule type" value="Genomic_DNA"/>
</dbReference>
<keyword evidence="3" id="KW-1185">Reference proteome</keyword>
<feature type="compositionally biased region" description="Polar residues" evidence="1">
    <location>
        <begin position="1"/>
        <end position="26"/>
    </location>
</feature>
<evidence type="ECO:0000313" key="2">
    <source>
        <dbReference type="EMBL" id="KIY61901.1"/>
    </source>
</evidence>
<dbReference type="AlphaFoldDB" id="A0A0D7AX93"/>
<accession>A0A0D7AX93</accession>
<evidence type="ECO:0000256" key="1">
    <source>
        <dbReference type="SAM" id="MobiDB-lite"/>
    </source>
</evidence>
<name>A0A0D7AX93_9AGAR</name>
<proteinExistence type="predicted"/>
<evidence type="ECO:0000313" key="3">
    <source>
        <dbReference type="Proteomes" id="UP000054007"/>
    </source>
</evidence>
<dbReference type="Proteomes" id="UP000054007">
    <property type="component" value="Unassembled WGS sequence"/>
</dbReference>
<reference evidence="2 3" key="1">
    <citation type="journal article" date="2015" name="Fungal Genet. Biol.">
        <title>Evolution of novel wood decay mechanisms in Agaricales revealed by the genome sequences of Fistulina hepatica and Cylindrobasidium torrendii.</title>
        <authorList>
            <person name="Floudas D."/>
            <person name="Held B.W."/>
            <person name="Riley R."/>
            <person name="Nagy L.G."/>
            <person name="Koehler G."/>
            <person name="Ransdell A.S."/>
            <person name="Younus H."/>
            <person name="Chow J."/>
            <person name="Chiniquy J."/>
            <person name="Lipzen A."/>
            <person name="Tritt A."/>
            <person name="Sun H."/>
            <person name="Haridas S."/>
            <person name="LaButti K."/>
            <person name="Ohm R.A."/>
            <person name="Kues U."/>
            <person name="Blanchette R.A."/>
            <person name="Grigoriev I.V."/>
            <person name="Minto R.E."/>
            <person name="Hibbett D.S."/>
        </authorList>
    </citation>
    <scope>NUCLEOTIDE SEQUENCE [LARGE SCALE GENOMIC DNA]</scope>
    <source>
        <strain evidence="2 3">FP15055 ss-10</strain>
    </source>
</reference>